<dbReference type="GO" id="GO:0005524">
    <property type="term" value="F:ATP binding"/>
    <property type="evidence" value="ECO:0007669"/>
    <property type="project" value="UniProtKB-KW"/>
</dbReference>
<keyword evidence="2" id="KW-0813">Transport</keyword>
<dbReference type="GO" id="GO:0015807">
    <property type="term" value="P:L-amino acid transport"/>
    <property type="evidence" value="ECO:0007669"/>
    <property type="project" value="TreeGrafter"/>
</dbReference>
<gene>
    <name evidence="7" type="ORF">DY218_08805</name>
</gene>
<evidence type="ECO:0000256" key="3">
    <source>
        <dbReference type="ARBA" id="ARBA00022741"/>
    </source>
</evidence>
<protein>
    <submittedName>
        <fullName evidence="7">ATP-binding cassette domain-containing protein</fullName>
    </submittedName>
</protein>
<dbReference type="InterPro" id="IPR052156">
    <property type="entry name" value="BCAA_Transport_ATP-bd_LivF"/>
</dbReference>
<evidence type="ECO:0000313" key="8">
    <source>
        <dbReference type="Proteomes" id="UP000263094"/>
    </source>
</evidence>
<evidence type="ECO:0000256" key="1">
    <source>
        <dbReference type="ARBA" id="ARBA00005417"/>
    </source>
</evidence>
<proteinExistence type="inferred from homology"/>
<accession>A0A372M810</accession>
<keyword evidence="8" id="KW-1185">Reference proteome</keyword>
<organism evidence="7 8">
    <name type="scientific">Streptomyces triticagri</name>
    <dbReference type="NCBI Taxonomy" id="2293568"/>
    <lineage>
        <taxon>Bacteria</taxon>
        <taxon>Bacillati</taxon>
        <taxon>Actinomycetota</taxon>
        <taxon>Actinomycetes</taxon>
        <taxon>Kitasatosporales</taxon>
        <taxon>Streptomycetaceae</taxon>
        <taxon>Streptomyces</taxon>
    </lineage>
</organism>
<evidence type="ECO:0000256" key="5">
    <source>
        <dbReference type="ARBA" id="ARBA00022970"/>
    </source>
</evidence>
<keyword evidence="5" id="KW-0029">Amino-acid transport</keyword>
<dbReference type="SMART" id="SM00382">
    <property type="entry name" value="AAA"/>
    <property type="match status" value="1"/>
</dbReference>
<dbReference type="PANTHER" id="PTHR43820">
    <property type="entry name" value="HIGH-AFFINITY BRANCHED-CHAIN AMINO ACID TRANSPORT ATP-BINDING PROTEIN LIVF"/>
    <property type="match status" value="1"/>
</dbReference>
<dbReference type="OrthoDB" id="5380791at2"/>
<dbReference type="PROSITE" id="PS00211">
    <property type="entry name" value="ABC_TRANSPORTER_1"/>
    <property type="match status" value="1"/>
</dbReference>
<dbReference type="InterPro" id="IPR017871">
    <property type="entry name" value="ABC_transporter-like_CS"/>
</dbReference>
<dbReference type="InterPro" id="IPR003439">
    <property type="entry name" value="ABC_transporter-like_ATP-bd"/>
</dbReference>
<evidence type="ECO:0000259" key="6">
    <source>
        <dbReference type="PROSITE" id="PS50893"/>
    </source>
</evidence>
<dbReference type="GO" id="GO:0016887">
    <property type="term" value="F:ATP hydrolysis activity"/>
    <property type="evidence" value="ECO:0007669"/>
    <property type="project" value="InterPro"/>
</dbReference>
<dbReference type="Gene3D" id="3.40.50.300">
    <property type="entry name" value="P-loop containing nucleotide triphosphate hydrolases"/>
    <property type="match status" value="1"/>
</dbReference>
<dbReference type="PROSITE" id="PS50893">
    <property type="entry name" value="ABC_TRANSPORTER_2"/>
    <property type="match status" value="1"/>
</dbReference>
<dbReference type="EMBL" id="QUAK01000045">
    <property type="protein sequence ID" value="RFU87076.1"/>
    <property type="molecule type" value="Genomic_DNA"/>
</dbReference>
<feature type="domain" description="ABC transporter" evidence="6">
    <location>
        <begin position="5"/>
        <end position="223"/>
    </location>
</feature>
<evidence type="ECO:0000256" key="4">
    <source>
        <dbReference type="ARBA" id="ARBA00022840"/>
    </source>
</evidence>
<dbReference type="PANTHER" id="PTHR43820:SF4">
    <property type="entry name" value="HIGH-AFFINITY BRANCHED-CHAIN AMINO ACID TRANSPORT ATP-BINDING PROTEIN LIVF"/>
    <property type="match status" value="1"/>
</dbReference>
<comment type="caution">
    <text evidence="7">The sequence shown here is derived from an EMBL/GenBank/DDBJ whole genome shotgun (WGS) entry which is preliminary data.</text>
</comment>
<name>A0A372M810_9ACTN</name>
<sequence length="223" mass="23937">MTRELELRDVRLRYGPLEALHGIGLAVPAGATTVLVGRNGSGRSSVLRAVAGTVRLSGGSVRWRGQDVTRWPAHERARRGLVFVPERQAVFASLSVAENLALPVRHRDTAPALDAYPELAPLLHRTAATLSGGEQRMLALGRALLARPRLLVVDEPTQGMSPAVAERTYRLLAGLDATVLLAEQRLPPGPQGGATAQRPVIVHELRRGTVVFSGEAAGTRRRP</sequence>
<dbReference type="InterPro" id="IPR003593">
    <property type="entry name" value="AAA+_ATPase"/>
</dbReference>
<dbReference type="RefSeq" id="WP_128555363.1">
    <property type="nucleotide sequence ID" value="NZ_QUAK01000045.1"/>
</dbReference>
<dbReference type="GO" id="GO:0015658">
    <property type="term" value="F:branched-chain amino acid transmembrane transporter activity"/>
    <property type="evidence" value="ECO:0007669"/>
    <property type="project" value="TreeGrafter"/>
</dbReference>
<comment type="similarity">
    <text evidence="1">Belongs to the ABC transporter superfamily.</text>
</comment>
<reference evidence="7 8" key="1">
    <citation type="submission" date="2018-08" db="EMBL/GenBank/DDBJ databases">
        <title>Isolation, diversity and antifungal activity of Actinobacteria from wheat.</title>
        <authorList>
            <person name="Han C."/>
        </authorList>
    </citation>
    <scope>NUCLEOTIDE SEQUENCE [LARGE SCALE GENOMIC DNA]</scope>
    <source>
        <strain evidence="7 8">NEAU-YY421</strain>
    </source>
</reference>
<dbReference type="AlphaFoldDB" id="A0A372M810"/>
<evidence type="ECO:0000256" key="2">
    <source>
        <dbReference type="ARBA" id="ARBA00022448"/>
    </source>
</evidence>
<dbReference type="InterPro" id="IPR027417">
    <property type="entry name" value="P-loop_NTPase"/>
</dbReference>
<dbReference type="SUPFAM" id="SSF52540">
    <property type="entry name" value="P-loop containing nucleoside triphosphate hydrolases"/>
    <property type="match status" value="1"/>
</dbReference>
<dbReference type="Proteomes" id="UP000263094">
    <property type="component" value="Unassembled WGS sequence"/>
</dbReference>
<dbReference type="Pfam" id="PF00005">
    <property type="entry name" value="ABC_tran"/>
    <property type="match status" value="1"/>
</dbReference>
<keyword evidence="3" id="KW-0547">Nucleotide-binding</keyword>
<keyword evidence="4 7" id="KW-0067">ATP-binding</keyword>
<evidence type="ECO:0000313" key="7">
    <source>
        <dbReference type="EMBL" id="RFU87076.1"/>
    </source>
</evidence>